<evidence type="ECO:0000256" key="9">
    <source>
        <dbReference type="ARBA" id="ARBA00022989"/>
    </source>
</evidence>
<dbReference type="PANTHER" id="PTHR47296">
    <property type="entry name" value="PROTEIN TIC 40, CHLOROPLASTIC"/>
    <property type="match status" value="1"/>
</dbReference>
<evidence type="ECO:0000256" key="16">
    <source>
        <dbReference type="SAM" id="MobiDB-lite"/>
    </source>
</evidence>
<feature type="compositionally biased region" description="Low complexity" evidence="16">
    <location>
        <begin position="150"/>
        <end position="161"/>
    </location>
</feature>
<keyword evidence="10" id="KW-0560">Oxidoreductase</keyword>
<feature type="compositionally biased region" description="Basic and acidic residues" evidence="16">
    <location>
        <begin position="184"/>
        <end position="198"/>
    </location>
</feature>
<comment type="caution">
    <text evidence="18">The sequence shown here is derived from an EMBL/GenBank/DDBJ whole genome shotgun (WGS) entry which is preliminary data.</text>
</comment>
<proteinExistence type="predicted"/>
<dbReference type="GO" id="GO:0009535">
    <property type="term" value="C:chloroplast thylakoid membrane"/>
    <property type="evidence" value="ECO:0007669"/>
    <property type="project" value="TreeGrafter"/>
</dbReference>
<keyword evidence="6" id="KW-1001">Plastid inner membrane</keyword>
<accession>A0AAE1T696</accession>
<dbReference type="GO" id="GO:0009658">
    <property type="term" value="P:chloroplast organization"/>
    <property type="evidence" value="ECO:0007669"/>
    <property type="project" value="TreeGrafter"/>
</dbReference>
<keyword evidence="8" id="KW-0809">Transit peptide</keyword>
<dbReference type="GO" id="GO:0016491">
    <property type="term" value="F:oxidoreductase activity"/>
    <property type="evidence" value="ECO:0007669"/>
    <property type="project" value="UniProtKB-KW"/>
</dbReference>
<keyword evidence="5" id="KW-0677">Repeat</keyword>
<evidence type="ECO:0000256" key="11">
    <source>
        <dbReference type="ARBA" id="ARBA00023136"/>
    </source>
</evidence>
<keyword evidence="2" id="KW-0150">Chloroplast</keyword>
<keyword evidence="11" id="KW-0472">Membrane</keyword>
<dbReference type="InterPro" id="IPR006140">
    <property type="entry name" value="D-isomer_DH_NAD-bd"/>
</dbReference>
<evidence type="ECO:0000259" key="17">
    <source>
        <dbReference type="SMART" id="SM00727"/>
    </source>
</evidence>
<keyword evidence="9" id="KW-1133">Transmembrane helix</keyword>
<evidence type="ECO:0000256" key="1">
    <source>
        <dbReference type="ARBA" id="ARBA00022448"/>
    </source>
</evidence>
<dbReference type="GO" id="GO:0009706">
    <property type="term" value="C:chloroplast inner membrane"/>
    <property type="evidence" value="ECO:0007669"/>
    <property type="project" value="UniProtKB-SubCell"/>
</dbReference>
<evidence type="ECO:0000256" key="6">
    <source>
        <dbReference type="ARBA" id="ARBA00022780"/>
    </source>
</evidence>
<evidence type="ECO:0000313" key="19">
    <source>
        <dbReference type="Proteomes" id="UP001289374"/>
    </source>
</evidence>
<dbReference type="Pfam" id="PF02826">
    <property type="entry name" value="2-Hacid_dh_C"/>
    <property type="match status" value="1"/>
</dbReference>
<dbReference type="SUPFAM" id="SSF51735">
    <property type="entry name" value="NAD(P)-binding Rossmann-fold domains"/>
    <property type="match status" value="1"/>
</dbReference>
<evidence type="ECO:0000313" key="18">
    <source>
        <dbReference type="EMBL" id="KAK4382407.1"/>
    </source>
</evidence>
<dbReference type="Pfam" id="PF17830">
    <property type="entry name" value="STI1-HOP_DP"/>
    <property type="match status" value="1"/>
</dbReference>
<feature type="region of interest" description="Disordered" evidence="16">
    <location>
        <begin position="126"/>
        <end position="203"/>
    </location>
</feature>
<dbReference type="GO" id="GO:0051287">
    <property type="term" value="F:NAD binding"/>
    <property type="evidence" value="ECO:0007669"/>
    <property type="project" value="InterPro"/>
</dbReference>
<feature type="compositionally biased region" description="Polar residues" evidence="16">
    <location>
        <begin position="84"/>
        <end position="96"/>
    </location>
</feature>
<comment type="function">
    <text evidence="12">Involved in protein precursor import into chloroplasts. Part of the motor complex consisting of a co-chaperone (TIC40) and a chaperone (HSP93) associated with the import channel (TIC110). Causes the release of bound transit peptides from TIC110 and stimulates ATP hydrolysis by HSP93. Involved in reinsertion of proteins from the chloroplast stroma into the inner membrane.</text>
</comment>
<dbReference type="PROSITE" id="PS00671">
    <property type="entry name" value="D_2_HYDROXYACID_DH_3"/>
    <property type="match status" value="1"/>
</dbReference>
<dbReference type="FunFam" id="1.10.260.100:FF:000008">
    <property type="entry name" value="Protein TIC 40, chloroplastic"/>
    <property type="match status" value="1"/>
</dbReference>
<dbReference type="EMBL" id="JACGWL010000703">
    <property type="protein sequence ID" value="KAK4382407.1"/>
    <property type="molecule type" value="Genomic_DNA"/>
</dbReference>
<dbReference type="Proteomes" id="UP001289374">
    <property type="component" value="Unassembled WGS sequence"/>
</dbReference>
<dbReference type="SMART" id="SM00727">
    <property type="entry name" value="STI1"/>
    <property type="match status" value="1"/>
</dbReference>
<dbReference type="PANTHER" id="PTHR47296:SF1">
    <property type="entry name" value="PROTEIN TIC 40, CHLOROPLASTIC"/>
    <property type="match status" value="1"/>
</dbReference>
<feature type="domain" description="STI1" evidence="17">
    <location>
        <begin position="333"/>
        <end position="372"/>
    </location>
</feature>
<keyword evidence="3" id="KW-0934">Plastid</keyword>
<organism evidence="18 19">
    <name type="scientific">Sesamum angolense</name>
    <dbReference type="NCBI Taxonomy" id="2727404"/>
    <lineage>
        <taxon>Eukaryota</taxon>
        <taxon>Viridiplantae</taxon>
        <taxon>Streptophyta</taxon>
        <taxon>Embryophyta</taxon>
        <taxon>Tracheophyta</taxon>
        <taxon>Spermatophyta</taxon>
        <taxon>Magnoliopsida</taxon>
        <taxon>eudicotyledons</taxon>
        <taxon>Gunneridae</taxon>
        <taxon>Pentapetalae</taxon>
        <taxon>asterids</taxon>
        <taxon>lamiids</taxon>
        <taxon>Lamiales</taxon>
        <taxon>Pedaliaceae</taxon>
        <taxon>Sesamum</taxon>
    </lineage>
</organism>
<reference evidence="18" key="1">
    <citation type="submission" date="2020-06" db="EMBL/GenBank/DDBJ databases">
        <authorList>
            <person name="Li T."/>
            <person name="Hu X."/>
            <person name="Zhang T."/>
            <person name="Song X."/>
            <person name="Zhang H."/>
            <person name="Dai N."/>
            <person name="Sheng W."/>
            <person name="Hou X."/>
            <person name="Wei L."/>
        </authorList>
    </citation>
    <scope>NUCLEOTIDE SEQUENCE</scope>
    <source>
        <strain evidence="18">K16</strain>
        <tissue evidence="18">Leaf</tissue>
    </source>
</reference>
<feature type="region of interest" description="Disordered" evidence="16">
    <location>
        <begin position="84"/>
        <end position="106"/>
    </location>
</feature>
<dbReference type="InterPro" id="IPR041243">
    <property type="entry name" value="STI1/HOP_DP"/>
</dbReference>
<evidence type="ECO:0000256" key="15">
    <source>
        <dbReference type="ARBA" id="ARBA00082202"/>
    </source>
</evidence>
<keyword evidence="7" id="KW-0653">Protein transport</keyword>
<gene>
    <name evidence="18" type="ORF">Sango_2874100</name>
</gene>
<dbReference type="SUPFAM" id="SSF52283">
    <property type="entry name" value="Formate/glycerate dehydrogenase catalytic domain-like"/>
    <property type="match status" value="1"/>
</dbReference>
<feature type="compositionally biased region" description="Polar residues" evidence="16">
    <location>
        <begin position="126"/>
        <end position="135"/>
    </location>
</feature>
<evidence type="ECO:0000256" key="8">
    <source>
        <dbReference type="ARBA" id="ARBA00022946"/>
    </source>
</evidence>
<dbReference type="GO" id="GO:0045037">
    <property type="term" value="P:protein import into chloroplast stroma"/>
    <property type="evidence" value="ECO:0007669"/>
    <property type="project" value="TreeGrafter"/>
</dbReference>
<dbReference type="InterPro" id="IPR029753">
    <property type="entry name" value="D-isomer_DH_CS"/>
</dbReference>
<evidence type="ECO:0000256" key="12">
    <source>
        <dbReference type="ARBA" id="ARBA00056414"/>
    </source>
</evidence>
<dbReference type="Gene3D" id="3.40.50.720">
    <property type="entry name" value="NAD(P)-binding Rossmann-like Domain"/>
    <property type="match status" value="2"/>
</dbReference>
<feature type="compositionally biased region" description="Polar residues" evidence="16">
    <location>
        <begin position="227"/>
        <end position="257"/>
    </location>
</feature>
<evidence type="ECO:0000256" key="2">
    <source>
        <dbReference type="ARBA" id="ARBA00022528"/>
    </source>
</evidence>
<protein>
    <recommendedName>
        <fullName evidence="14">Protein TIC 40, chloroplastic</fullName>
    </recommendedName>
    <alternativeName>
        <fullName evidence="15">Translocon at the inner envelope membrane of chloroplasts 40</fullName>
    </alternativeName>
</protein>
<keyword evidence="1" id="KW-0813">Transport</keyword>
<evidence type="ECO:0000256" key="7">
    <source>
        <dbReference type="ARBA" id="ARBA00022927"/>
    </source>
</evidence>
<evidence type="ECO:0000256" key="14">
    <source>
        <dbReference type="ARBA" id="ARBA00070821"/>
    </source>
</evidence>
<keyword evidence="4" id="KW-0812">Transmembrane</keyword>
<evidence type="ECO:0000256" key="4">
    <source>
        <dbReference type="ARBA" id="ARBA00022692"/>
    </source>
</evidence>
<comment type="subcellular location">
    <subcellularLocation>
        <location evidence="13">Plastid</location>
        <location evidence="13">Chloroplast inner membrane</location>
        <topology evidence="13">Single-pass membrane protein</topology>
    </subcellularLocation>
</comment>
<name>A0AAE1T696_9LAMI</name>
<reference evidence="18" key="2">
    <citation type="journal article" date="2024" name="Plant">
        <title>Genomic evolution and insights into agronomic trait innovations of Sesamum species.</title>
        <authorList>
            <person name="Miao H."/>
            <person name="Wang L."/>
            <person name="Qu L."/>
            <person name="Liu H."/>
            <person name="Sun Y."/>
            <person name="Le M."/>
            <person name="Wang Q."/>
            <person name="Wei S."/>
            <person name="Zheng Y."/>
            <person name="Lin W."/>
            <person name="Duan Y."/>
            <person name="Cao H."/>
            <person name="Xiong S."/>
            <person name="Wang X."/>
            <person name="Wei L."/>
            <person name="Li C."/>
            <person name="Ma Q."/>
            <person name="Ju M."/>
            <person name="Zhao R."/>
            <person name="Li G."/>
            <person name="Mu C."/>
            <person name="Tian Q."/>
            <person name="Mei H."/>
            <person name="Zhang T."/>
            <person name="Gao T."/>
            <person name="Zhang H."/>
        </authorList>
    </citation>
    <scope>NUCLEOTIDE SEQUENCE</scope>
    <source>
        <strain evidence="18">K16</strain>
    </source>
</reference>
<dbReference type="AlphaFoldDB" id="A0AAE1T696"/>
<sequence>MENLGLVSSPKIVLGVSSKPRDSISSTPFVGLPNLLKKPGKHGRPRNSTSSFTVLSLFNAPNSTKTIVPEKVARDSFASIASRGQETSSVGANPQLSVPPPPSHVAGRAKKYAMEQAFKTFTQQMNTQNNPFGNASFSPGSPFPFPPAATPASDSSRTSTPVASQRATVDVPATKVEDPPSISVKDKVEPEKEPKKYAFVDVSPDETLQKNEFENYKESIHAETPNDPKSSQPVSQNGTATKQGTGASEGPSTSKSNPLLSVEALEKMMETQQYKRWFIRMLQNPQYRQQLQDMLNNMGGSPEWDNRMMESLKNFDLSSPEIKQQFDQIGLSPEEVISKIMANPDVAMAFQNPRVQAAIMDCSQNPLSIAKYQNDKEVMDVFNKISELFPGVNGDRLRERTITLPAFMYRNTTYPSLSTLLKALVLVSENGVIASSCQLLAPPRYTAAQHQRHCSSSPGLLGKFQEMTGDSGEPITRVLFCGPQFPASQLYKRVDVIPLDDVPHAIGNYDICVVKSVDINAATKHGIKVARIPGDATGNAASCAEMAIYQMLGLLRKQYEMQVAVRQKKLGEPVGETLLGKQYLSWDMEILGSTWQSVCSLLAGIVDKDFISSMRKGALLINIARGGLLDYEAVLHHLKSGHLGGLGIDVAWTEPFDPDDAILKFPNVIITPHVAGVTEWSYRFMAKVVGDVALQLHTGTPLSGVEIVN</sequence>
<evidence type="ECO:0000256" key="5">
    <source>
        <dbReference type="ARBA" id="ARBA00022737"/>
    </source>
</evidence>
<feature type="region of interest" description="Disordered" evidence="16">
    <location>
        <begin position="220"/>
        <end position="257"/>
    </location>
</feature>
<evidence type="ECO:0000256" key="13">
    <source>
        <dbReference type="ARBA" id="ARBA00060470"/>
    </source>
</evidence>
<evidence type="ECO:0000256" key="3">
    <source>
        <dbReference type="ARBA" id="ARBA00022640"/>
    </source>
</evidence>
<keyword evidence="19" id="KW-1185">Reference proteome</keyword>
<feature type="region of interest" description="Disordered" evidence="16">
    <location>
        <begin position="17"/>
        <end position="48"/>
    </location>
</feature>
<dbReference type="Gene3D" id="1.10.260.100">
    <property type="match status" value="1"/>
</dbReference>
<dbReference type="InterPro" id="IPR036291">
    <property type="entry name" value="NAD(P)-bd_dom_sf"/>
</dbReference>
<dbReference type="InterPro" id="IPR006636">
    <property type="entry name" value="STI1_HS-bd"/>
</dbReference>
<evidence type="ECO:0000256" key="10">
    <source>
        <dbReference type="ARBA" id="ARBA00023002"/>
    </source>
</evidence>